<reference evidence="2 3" key="1">
    <citation type="submission" date="2020-08" db="EMBL/GenBank/DDBJ databases">
        <title>Genomic Encyclopedia of Type Strains, Phase IV (KMG-IV): sequencing the most valuable type-strain genomes for metagenomic binning, comparative biology and taxonomic classification.</title>
        <authorList>
            <person name="Goeker M."/>
        </authorList>
    </citation>
    <scope>NUCLEOTIDE SEQUENCE [LARGE SCALE GENOMIC DNA]</scope>
    <source>
        <strain evidence="2 3">DSM 19331</strain>
    </source>
</reference>
<evidence type="ECO:0000256" key="1">
    <source>
        <dbReference type="SAM" id="MobiDB-lite"/>
    </source>
</evidence>
<accession>A0A7W6BBX4</accession>
<protein>
    <submittedName>
        <fullName evidence="2">Uncharacterized protein</fullName>
    </submittedName>
</protein>
<name>A0A7W6BBX4_9HYPH</name>
<sequence>MLHLLQKCSCGFRQLRPVIVAGEEVAVSVHRHGYRRMPHSFLDHLRQKPKSAVLLPVDEPTGKKMSKRMKPRVLRLQERFSSSPLFASLDHQTCPDHRWLKTLLNQVPVRPRTTFRIGEHEFALDMCSLRMGTARRFSKLSQRSCHKSRSTTSRDLGDPRSKPGLSKSRFRLGH</sequence>
<evidence type="ECO:0000313" key="3">
    <source>
        <dbReference type="Proteomes" id="UP000545490"/>
    </source>
</evidence>
<dbReference type="EMBL" id="JACIDG010000008">
    <property type="protein sequence ID" value="MBB3916007.1"/>
    <property type="molecule type" value="Genomic_DNA"/>
</dbReference>
<comment type="caution">
    <text evidence="2">The sequence shown here is derived from an EMBL/GenBank/DDBJ whole genome shotgun (WGS) entry which is preliminary data.</text>
</comment>
<dbReference type="Proteomes" id="UP000545490">
    <property type="component" value="Unassembled WGS sequence"/>
</dbReference>
<dbReference type="AlphaFoldDB" id="A0A7W6BBX4"/>
<organism evidence="2 3">
    <name type="scientific">Rhizobium fabae</name>
    <dbReference type="NCBI Taxonomy" id="573179"/>
    <lineage>
        <taxon>Bacteria</taxon>
        <taxon>Pseudomonadati</taxon>
        <taxon>Pseudomonadota</taxon>
        <taxon>Alphaproteobacteria</taxon>
        <taxon>Hyphomicrobiales</taxon>
        <taxon>Rhizobiaceae</taxon>
        <taxon>Rhizobium/Agrobacterium group</taxon>
        <taxon>Rhizobium</taxon>
    </lineage>
</organism>
<feature type="region of interest" description="Disordered" evidence="1">
    <location>
        <begin position="140"/>
        <end position="174"/>
    </location>
</feature>
<gene>
    <name evidence="2" type="ORF">GGQ65_003307</name>
</gene>
<evidence type="ECO:0000313" key="2">
    <source>
        <dbReference type="EMBL" id="MBB3916007.1"/>
    </source>
</evidence>
<proteinExistence type="predicted"/>